<accession>A0A8S5RTG7</accession>
<evidence type="ECO:0000313" key="2">
    <source>
        <dbReference type="EMBL" id="DAE92801.1"/>
    </source>
</evidence>
<organism evidence="2">
    <name type="scientific">Ackermannviridae sp</name>
    <dbReference type="NCBI Taxonomy" id="2831612"/>
    <lineage>
        <taxon>Viruses</taxon>
        <taxon>Duplodnaviria</taxon>
        <taxon>Heunggongvirae</taxon>
        <taxon>Uroviricota</taxon>
        <taxon>Caudoviricetes</taxon>
        <taxon>Pantevenvirales</taxon>
        <taxon>Ackermannviridae</taxon>
    </lineage>
</organism>
<protein>
    <submittedName>
        <fullName evidence="2">Baseplate wedge protein</fullName>
    </submittedName>
</protein>
<feature type="domain" description="Baseplate structural protein Gp10 C-terminal" evidence="1">
    <location>
        <begin position="13"/>
        <end position="137"/>
    </location>
</feature>
<name>A0A8S5RTG7_9CAUD</name>
<dbReference type="Pfam" id="PF21939">
    <property type="entry name" value="Gp10_C"/>
    <property type="match status" value="1"/>
</dbReference>
<evidence type="ECO:0000259" key="1">
    <source>
        <dbReference type="Pfam" id="PF21939"/>
    </source>
</evidence>
<sequence length="138" mass="15173">MSEFLMTAALTVDDIYPVGSIYMSVNAVDPARLFGGTWERIKERFLLGAGDTHTAGRTGGEFDHELKVDEMPAHSHKTAKGAMAPDSPIHFNALSTYQSEEAIDPGNRWYATTNESGGSQPHNNTPPYLAVYIWQRTA</sequence>
<dbReference type="EMBL" id="BK055796">
    <property type="protein sequence ID" value="DAE92801.1"/>
    <property type="molecule type" value="Genomic_DNA"/>
</dbReference>
<dbReference type="SUPFAM" id="SSF88874">
    <property type="entry name" value="Receptor-binding domain of short tail fibre protein gp12"/>
    <property type="match status" value="1"/>
</dbReference>
<reference evidence="2" key="1">
    <citation type="journal article" date="2021" name="Proc. Natl. Acad. Sci. U.S.A.">
        <title>A Catalog of Tens of Thousands of Viruses from Human Metagenomes Reveals Hidden Associations with Chronic Diseases.</title>
        <authorList>
            <person name="Tisza M.J."/>
            <person name="Buck C.B."/>
        </authorList>
    </citation>
    <scope>NUCLEOTIDE SEQUENCE</scope>
    <source>
        <strain evidence="2">Cttzo28</strain>
    </source>
</reference>
<dbReference type="InterPro" id="IPR053827">
    <property type="entry name" value="Gp10_C"/>
</dbReference>
<proteinExistence type="predicted"/>